<dbReference type="InterPro" id="IPR009014">
    <property type="entry name" value="Transketo_C/PFOR_II"/>
</dbReference>
<dbReference type="SUPFAM" id="SSF53323">
    <property type="entry name" value="Pyruvate-ferredoxin oxidoreductase, PFOR, domain III"/>
    <property type="match status" value="1"/>
</dbReference>
<comment type="caution">
    <text evidence="4">The sequence shown here is derived from an EMBL/GenBank/DDBJ whole genome shotgun (WGS) entry which is preliminary data.</text>
</comment>
<dbReference type="GO" id="GO:0000287">
    <property type="term" value="F:magnesium ion binding"/>
    <property type="evidence" value="ECO:0007669"/>
    <property type="project" value="UniProtKB-ARBA"/>
</dbReference>
<dbReference type="Gene3D" id="3.40.50.920">
    <property type="match status" value="1"/>
</dbReference>
<dbReference type="Pfam" id="PF01558">
    <property type="entry name" value="POR"/>
    <property type="match status" value="1"/>
</dbReference>
<evidence type="ECO:0000259" key="2">
    <source>
        <dbReference type="Pfam" id="PF01558"/>
    </source>
</evidence>
<accession>A0A7W4Z1S0</accession>
<proteinExistence type="predicted"/>
<evidence type="ECO:0000256" key="1">
    <source>
        <dbReference type="ARBA" id="ARBA00023002"/>
    </source>
</evidence>
<dbReference type="InterPro" id="IPR050722">
    <property type="entry name" value="Pyruvate:ferred/Flavod_OxRd"/>
</dbReference>
<dbReference type="Gene3D" id="3.40.50.970">
    <property type="match status" value="1"/>
</dbReference>
<dbReference type="Gene3D" id="3.40.920.10">
    <property type="entry name" value="Pyruvate-ferredoxin oxidoreductase, PFOR, domain III"/>
    <property type="match status" value="1"/>
</dbReference>
<dbReference type="EMBL" id="JACHWR010000002">
    <property type="protein sequence ID" value="MBB3043158.1"/>
    <property type="molecule type" value="Genomic_DNA"/>
</dbReference>
<dbReference type="FunFam" id="3.40.920.10:FF:000002">
    <property type="entry name" value="2-oxoglutarate oxidoreductase, alpha subunit"/>
    <property type="match status" value="1"/>
</dbReference>
<dbReference type="AlphaFoldDB" id="A0A7W4Z1S0"/>
<evidence type="ECO:0000313" key="5">
    <source>
        <dbReference type="Proteomes" id="UP000589626"/>
    </source>
</evidence>
<dbReference type="Pfam" id="PF01855">
    <property type="entry name" value="POR_N"/>
    <property type="match status" value="1"/>
</dbReference>
<dbReference type="CDD" id="cd07034">
    <property type="entry name" value="TPP_PYR_PFOR_IOR-alpha_like"/>
    <property type="match status" value="1"/>
</dbReference>
<gene>
    <name evidence="4" type="ORF">FHU40_002976</name>
</gene>
<dbReference type="RefSeq" id="WP_183593044.1">
    <property type="nucleotide sequence ID" value="NZ_JACHWR010000002.1"/>
</dbReference>
<evidence type="ECO:0000259" key="3">
    <source>
        <dbReference type="Pfam" id="PF01855"/>
    </source>
</evidence>
<dbReference type="InterPro" id="IPR002880">
    <property type="entry name" value="Pyrv_Fd/Flavodoxin_OxRdtase_N"/>
</dbReference>
<dbReference type="FunFam" id="3.40.50.970:FF:000022">
    <property type="entry name" value="2-oxoglutarate ferredoxin oxidoreductase alpha subunit"/>
    <property type="match status" value="1"/>
</dbReference>
<feature type="domain" description="Pyruvate/ketoisovalerate oxidoreductase catalytic" evidence="2">
    <location>
        <begin position="24"/>
        <end position="211"/>
    </location>
</feature>
<reference evidence="4 5" key="1">
    <citation type="submission" date="2020-08" db="EMBL/GenBank/DDBJ databases">
        <title>Sequencing the genomes of 1000 actinobacteria strains.</title>
        <authorList>
            <person name="Klenk H.-P."/>
        </authorList>
    </citation>
    <scope>NUCLEOTIDE SEQUENCE [LARGE SCALE GENOMIC DNA]</scope>
    <source>
        <strain evidence="4 5">DSM 105498</strain>
    </source>
</reference>
<dbReference type="InterPro" id="IPR002869">
    <property type="entry name" value="Pyrv_flavodox_OxRed_cen"/>
</dbReference>
<dbReference type="EC" id="1.2.7.3" evidence="4"/>
<dbReference type="InterPro" id="IPR022367">
    <property type="entry name" value="2-oxoacid/accept_OxRdtase_asu"/>
</dbReference>
<dbReference type="EC" id="1.2.7.11" evidence="4"/>
<dbReference type="InterPro" id="IPR029061">
    <property type="entry name" value="THDP-binding"/>
</dbReference>
<dbReference type="Proteomes" id="UP000589626">
    <property type="component" value="Unassembled WGS sequence"/>
</dbReference>
<dbReference type="GO" id="GO:0006979">
    <property type="term" value="P:response to oxidative stress"/>
    <property type="evidence" value="ECO:0007669"/>
    <property type="project" value="TreeGrafter"/>
</dbReference>
<dbReference type="PANTHER" id="PTHR32154:SF20">
    <property type="entry name" value="2-OXOGLUTARATE OXIDOREDUCTASE SUBUNIT KORA"/>
    <property type="match status" value="1"/>
</dbReference>
<name>A0A7W4Z1S0_9ACTN</name>
<evidence type="ECO:0000313" key="4">
    <source>
        <dbReference type="EMBL" id="MBB3043158.1"/>
    </source>
</evidence>
<protein>
    <submittedName>
        <fullName evidence="4">2-oxoglutarate ferredoxin oxidoreductase subunit alpha</fullName>
        <ecNumber evidence="4">1.2.7.11</ecNumber>
        <ecNumber evidence="4">1.2.7.3</ecNumber>
    </submittedName>
</protein>
<organism evidence="4 5">
    <name type="scientific">Nocardioides soli</name>
    <dbReference type="NCBI Taxonomy" id="1036020"/>
    <lineage>
        <taxon>Bacteria</taxon>
        <taxon>Bacillati</taxon>
        <taxon>Actinomycetota</taxon>
        <taxon>Actinomycetes</taxon>
        <taxon>Propionibacteriales</taxon>
        <taxon>Nocardioidaceae</taxon>
        <taxon>Nocardioides</taxon>
    </lineage>
</organism>
<keyword evidence="5" id="KW-1185">Reference proteome</keyword>
<dbReference type="SUPFAM" id="SSF52518">
    <property type="entry name" value="Thiamin diphosphate-binding fold (THDP-binding)"/>
    <property type="match status" value="1"/>
</dbReference>
<feature type="domain" description="Pyruvate flavodoxin/ferredoxin oxidoreductase pyrimidine binding" evidence="3">
    <location>
        <begin position="261"/>
        <end position="488"/>
    </location>
</feature>
<keyword evidence="1 4" id="KW-0560">Oxidoreductase</keyword>
<dbReference type="GO" id="GO:0047553">
    <property type="term" value="F:2-oxoglutarate synthase activity"/>
    <property type="evidence" value="ECO:0007669"/>
    <property type="project" value="UniProtKB-EC"/>
</dbReference>
<dbReference type="PANTHER" id="PTHR32154">
    <property type="entry name" value="PYRUVATE-FLAVODOXIN OXIDOREDUCTASE-RELATED"/>
    <property type="match status" value="1"/>
</dbReference>
<sequence>MTVETPKPVEQLERVVIRFAGDSGDGMQLTGDRFTQETAVFGNDLSTLPSFPAEIRAPAGTIPGVSSFQLHFASRDILTPGDHPHVLVAMNPAALRANVADLRPGATIIVDTHDFTARNLAKAGYDANPLDDGSLDDFTVHAIDLTGIAVAATSEFGLSRKDAARSKNMLALGLLSWMYGRPVEGTLSHLASKFAGRPSVRDANIAALRAGWNFGETTEAFAVRYEVEPAAAAPGRYRNVTGNTALSYGILAAGDRSGLPVFLGAYPITPASDVLHELSRHKGLGVTTFQAEDEIAGIGAALGAAYAGVLGVTITSGPGIALKSEAIGLAVMLELPLVVVDVQRGGPSTGLPTKTEQADLLQAMYGRNGEAPLPIVAPRSPGDCFDAALEAARIAITYRTPVMLLSDGYLANGSEPWRIPEIAALPRIEPAFATGPNRRVVEKDGSLSDVFWPYLRDESTLARPWAPPGVAGLEHRIGGIEKAGHAENGTGDISYDPANHDRMVRLRQAKVDAVAESVAGVEVDDPSGRARLLMVGWGSTYGPIGAGVRRVRDLGHDVAQVHLRHLNPFPTNLGEVLRRYDKVLVPEMNLGQLSLLLRAKYLVDAQPLTSVRGMPFGAEEMERLILDALADLGERPHRSTTLAHVRRLDLQEAGK</sequence>
<dbReference type="InterPro" id="IPR019752">
    <property type="entry name" value="Pyrv/ketoisovalerate_OxRed_cat"/>
</dbReference>
<dbReference type="SUPFAM" id="SSF52922">
    <property type="entry name" value="TK C-terminal domain-like"/>
    <property type="match status" value="1"/>
</dbReference>
<dbReference type="NCBIfam" id="TIGR03710">
    <property type="entry name" value="OAFO_sf"/>
    <property type="match status" value="1"/>
</dbReference>